<comment type="caution">
    <text evidence="1">The sequence shown here is derived from an EMBL/GenBank/DDBJ whole genome shotgun (WGS) entry which is preliminary data.</text>
</comment>
<dbReference type="EMBL" id="BOPH01000155">
    <property type="protein sequence ID" value="GIJ75351.1"/>
    <property type="molecule type" value="Genomic_DNA"/>
</dbReference>
<gene>
    <name evidence="1" type="ORF">Voc01_102680</name>
</gene>
<dbReference type="NCBIfam" id="NF038399">
    <property type="entry name" value="NH_RiPP_Os17"/>
    <property type="match status" value="1"/>
</dbReference>
<sequence length="112" mass="12408">MTETTPTGGAEGTEIGRLFNRIVTDRVFKKQLLTDPDAALAGYDLSQAQILMVKTLEESDFDKLTPENLAEYFSADAAVYTPDEADIADDDAYSAEDFLDLDEEYDVGDERL</sequence>
<dbReference type="RefSeq" id="WP_203935114.1">
    <property type="nucleotide sequence ID" value="NZ_BOPH01000155.1"/>
</dbReference>
<evidence type="ECO:0000313" key="1">
    <source>
        <dbReference type="EMBL" id="GIJ75351.1"/>
    </source>
</evidence>
<name>A0A8J4A9A5_9ACTN</name>
<dbReference type="Proteomes" id="UP000635606">
    <property type="component" value="Unassembled WGS sequence"/>
</dbReference>
<accession>A0A8J4A9A5</accession>
<evidence type="ECO:0000313" key="2">
    <source>
        <dbReference type="Proteomes" id="UP000635606"/>
    </source>
</evidence>
<dbReference type="AlphaFoldDB" id="A0A8J4A9A5"/>
<proteinExistence type="predicted"/>
<organism evidence="1 2">
    <name type="scientific">Virgisporangium ochraceum</name>
    <dbReference type="NCBI Taxonomy" id="65505"/>
    <lineage>
        <taxon>Bacteria</taxon>
        <taxon>Bacillati</taxon>
        <taxon>Actinomycetota</taxon>
        <taxon>Actinomycetes</taxon>
        <taxon>Micromonosporales</taxon>
        <taxon>Micromonosporaceae</taxon>
        <taxon>Virgisporangium</taxon>
    </lineage>
</organism>
<protein>
    <submittedName>
        <fullName evidence="1">Uncharacterized protein</fullName>
    </submittedName>
</protein>
<keyword evidence="2" id="KW-1185">Reference proteome</keyword>
<reference evidence="1" key="1">
    <citation type="submission" date="2021-01" db="EMBL/GenBank/DDBJ databases">
        <title>Whole genome shotgun sequence of Virgisporangium ochraceum NBRC 16418.</title>
        <authorList>
            <person name="Komaki H."/>
            <person name="Tamura T."/>
        </authorList>
    </citation>
    <scope>NUCLEOTIDE SEQUENCE</scope>
    <source>
        <strain evidence="1">NBRC 16418</strain>
    </source>
</reference>